<name>A0A366DZ87_9HYPH</name>
<dbReference type="SUPFAM" id="SSF51905">
    <property type="entry name" value="FAD/NAD(P)-binding domain"/>
    <property type="match status" value="1"/>
</dbReference>
<dbReference type="Pfam" id="PF03486">
    <property type="entry name" value="HI0933_like"/>
    <property type="match status" value="1"/>
</dbReference>
<dbReference type="InterPro" id="IPR036188">
    <property type="entry name" value="FAD/NAD-bd_sf"/>
</dbReference>
<dbReference type="PANTHER" id="PTHR42887">
    <property type="entry name" value="OS12G0638800 PROTEIN"/>
    <property type="match status" value="1"/>
</dbReference>
<dbReference type="Gene3D" id="2.40.30.10">
    <property type="entry name" value="Translation factors"/>
    <property type="match status" value="1"/>
</dbReference>
<dbReference type="EMBL" id="QNRH01000004">
    <property type="protein sequence ID" value="RBO94849.1"/>
    <property type="molecule type" value="Genomic_DNA"/>
</dbReference>
<comment type="caution">
    <text evidence="6">The sequence shown here is derived from an EMBL/GenBank/DDBJ whole genome shotgun (WGS) entry which is preliminary data.</text>
</comment>
<keyword evidence="3" id="KW-0274">FAD</keyword>
<dbReference type="Pfam" id="PF22780">
    <property type="entry name" value="HI0933_like_1st"/>
    <property type="match status" value="1"/>
</dbReference>
<dbReference type="InterPro" id="IPR055178">
    <property type="entry name" value="RsdA/BaiN/AoA(So)-like_dom"/>
</dbReference>
<reference evidence="6 7" key="1">
    <citation type="submission" date="2018-06" db="EMBL/GenBank/DDBJ databases">
        <title>Genomic Encyclopedia of Type Strains, Phase IV (KMG-IV): sequencing the most valuable type-strain genomes for metagenomic binning, comparative biology and taxonomic classification.</title>
        <authorList>
            <person name="Goeker M."/>
        </authorList>
    </citation>
    <scope>NUCLEOTIDE SEQUENCE [LARGE SCALE GENOMIC DNA]</scope>
    <source>
        <strain evidence="6 7">DSM 25619</strain>
    </source>
</reference>
<evidence type="ECO:0000313" key="6">
    <source>
        <dbReference type="EMBL" id="RBO94849.1"/>
    </source>
</evidence>
<dbReference type="SUPFAM" id="SSF160996">
    <property type="entry name" value="HI0933 insert domain-like"/>
    <property type="match status" value="1"/>
</dbReference>
<sequence length="393" mass="42848">MTEKKDVVIIGAGAAGMMCAIRAGQRGRSVVLIDHAKSAGDKIRISGGGRCNFTNIHATAKNYLSENPHFCKSALARFTPQDFIAMVDQYGINWHEKTLGQLFCDNSAKDIINMLRTEMQQANVRLDLNTTVSDITKTTDGFAITTSYGKIEASSLVIATGGKSIPKMGATGFAYQVAGQFGHSLIETRPGLVPLTLEPNLLEQLSPLSGIAVDAELRHGKTRFREALLFTHRGMSGPAILQISSYWREGDEVVLTVEPDFDFLALLKNARKMNGKQSAQTALAEKLPRRLAQFFTEKTQLNKPLADLSDKVLTSLVAAIQDWHFKPAGSEGYRTAEVTLGGINTNELDSKTMESKKVQGLYFIGECVDVTGWLGGFNFQWAWASGHSAGQIV</sequence>
<dbReference type="Proteomes" id="UP000252893">
    <property type="component" value="Unassembled WGS sequence"/>
</dbReference>
<dbReference type="NCBIfam" id="TIGR00275">
    <property type="entry name" value="aminoacetone oxidase family FAD-binding enzyme"/>
    <property type="match status" value="1"/>
</dbReference>
<feature type="domain" description="RsdA/BaiN/AoA(So)-like Rossmann fold-like" evidence="4">
    <location>
        <begin position="6"/>
        <end position="391"/>
    </location>
</feature>
<gene>
    <name evidence="6" type="ORF">DFR47_104209</name>
</gene>
<evidence type="ECO:0008006" key="8">
    <source>
        <dbReference type="Google" id="ProtNLM"/>
    </source>
</evidence>
<evidence type="ECO:0000313" key="7">
    <source>
        <dbReference type="Proteomes" id="UP000252893"/>
    </source>
</evidence>
<dbReference type="OrthoDB" id="9773233at2"/>
<dbReference type="PRINTS" id="PR00411">
    <property type="entry name" value="PNDRDTASEI"/>
</dbReference>
<evidence type="ECO:0000256" key="3">
    <source>
        <dbReference type="ARBA" id="ARBA00022827"/>
    </source>
</evidence>
<dbReference type="PRINTS" id="PR00368">
    <property type="entry name" value="FADPNR"/>
</dbReference>
<accession>A0A366DZ87</accession>
<keyword evidence="2" id="KW-0285">Flavoprotein</keyword>
<dbReference type="InterPro" id="IPR057661">
    <property type="entry name" value="RsdA/BaiN/AoA(So)_Rossmann"/>
</dbReference>
<dbReference type="RefSeq" id="WP_113944715.1">
    <property type="nucleotide sequence ID" value="NZ_JBHEEG010000001.1"/>
</dbReference>
<proteinExistence type="predicted"/>
<dbReference type="InterPro" id="IPR023166">
    <property type="entry name" value="BaiN-like_dom_sf"/>
</dbReference>
<dbReference type="PANTHER" id="PTHR42887:SF2">
    <property type="entry name" value="OS12G0638800 PROTEIN"/>
    <property type="match status" value="1"/>
</dbReference>
<protein>
    <recommendedName>
        <fullName evidence="8">NAD(P)/FAD-dependent oxidoreductase</fullName>
    </recommendedName>
</protein>
<organism evidence="6 7">
    <name type="scientific">Pseudochrobactrum asaccharolyticum</name>
    <dbReference type="NCBI Taxonomy" id="354351"/>
    <lineage>
        <taxon>Bacteria</taxon>
        <taxon>Pseudomonadati</taxon>
        <taxon>Pseudomonadota</taxon>
        <taxon>Alphaproteobacteria</taxon>
        <taxon>Hyphomicrobiales</taxon>
        <taxon>Brucellaceae</taxon>
        <taxon>Pseudochrobactrum</taxon>
    </lineage>
</organism>
<feature type="domain" description="RsdA/BaiN/AoA(So)-like insert" evidence="5">
    <location>
        <begin position="189"/>
        <end position="338"/>
    </location>
</feature>
<evidence type="ECO:0000256" key="1">
    <source>
        <dbReference type="ARBA" id="ARBA00001974"/>
    </source>
</evidence>
<comment type="cofactor">
    <cofactor evidence="1">
        <name>FAD</name>
        <dbReference type="ChEBI" id="CHEBI:57692"/>
    </cofactor>
</comment>
<evidence type="ECO:0000256" key="2">
    <source>
        <dbReference type="ARBA" id="ARBA00022630"/>
    </source>
</evidence>
<dbReference type="AlphaFoldDB" id="A0A366DZ87"/>
<dbReference type="Gene3D" id="3.50.50.60">
    <property type="entry name" value="FAD/NAD(P)-binding domain"/>
    <property type="match status" value="1"/>
</dbReference>
<evidence type="ECO:0000259" key="4">
    <source>
        <dbReference type="Pfam" id="PF03486"/>
    </source>
</evidence>
<keyword evidence="7" id="KW-1185">Reference proteome</keyword>
<dbReference type="InterPro" id="IPR004792">
    <property type="entry name" value="BaiN-like"/>
</dbReference>
<evidence type="ECO:0000259" key="5">
    <source>
        <dbReference type="Pfam" id="PF22780"/>
    </source>
</evidence>
<dbReference type="Gene3D" id="1.10.8.260">
    <property type="entry name" value="HI0933 insert domain-like"/>
    <property type="match status" value="1"/>
</dbReference>